<dbReference type="InterPro" id="IPR036010">
    <property type="entry name" value="2Fe-2S_ferredoxin-like_sf"/>
</dbReference>
<dbReference type="SUPFAM" id="SSF54292">
    <property type="entry name" value="2Fe-2S ferredoxin-like"/>
    <property type="match status" value="1"/>
</dbReference>
<proteinExistence type="predicted"/>
<dbReference type="RefSeq" id="WP_187633656.1">
    <property type="nucleotide sequence ID" value="NZ_VZQQ01000005.1"/>
</dbReference>
<dbReference type="InterPro" id="IPR042204">
    <property type="entry name" value="2Fe-2S-bd_N"/>
</dbReference>
<evidence type="ECO:0000313" key="2">
    <source>
        <dbReference type="EMBL" id="MBC8746561.1"/>
    </source>
</evidence>
<gene>
    <name evidence="2" type="ORF">F6X42_08035</name>
</gene>
<dbReference type="Gene3D" id="3.10.20.440">
    <property type="entry name" value="2Fe-2S iron-sulphur cluster binding domain, sarcosine oxidase, alpha subunit, N-terminal domain"/>
    <property type="match status" value="1"/>
</dbReference>
<dbReference type="Pfam" id="PF13510">
    <property type="entry name" value="Fer2_4"/>
    <property type="match status" value="1"/>
</dbReference>
<reference evidence="2 3" key="1">
    <citation type="submission" date="2019-09" db="EMBL/GenBank/DDBJ databases">
        <title>Paraburkholderia podalyriae sp. nov., A South African Podalyria-associated rhizobium.</title>
        <authorList>
            <person name="Mavima L."/>
            <person name="Beukes C.W."/>
            <person name="Palmer M."/>
            <person name="De Meyer S.E."/>
            <person name="James E.K."/>
            <person name="Maluk M."/>
            <person name="Avontuur J.R."/>
            <person name="Chan W.Y."/>
            <person name="Venter S.N."/>
            <person name="Steenkamp E.T."/>
        </authorList>
    </citation>
    <scope>NUCLEOTIDE SEQUENCE [LARGE SCALE GENOMIC DNA]</scope>
    <source>
        <strain evidence="2 3">WC7.3b</strain>
    </source>
</reference>
<evidence type="ECO:0000256" key="1">
    <source>
        <dbReference type="ARBA" id="ARBA00023002"/>
    </source>
</evidence>
<dbReference type="EMBL" id="VZQQ01000005">
    <property type="protein sequence ID" value="MBC8746561.1"/>
    <property type="molecule type" value="Genomic_DNA"/>
</dbReference>
<organism evidence="2 3">
    <name type="scientific">Paraburkholderia podalyriae</name>
    <dbReference type="NCBI Taxonomy" id="1938811"/>
    <lineage>
        <taxon>Bacteria</taxon>
        <taxon>Pseudomonadati</taxon>
        <taxon>Pseudomonadota</taxon>
        <taxon>Betaproteobacteria</taxon>
        <taxon>Burkholderiales</taxon>
        <taxon>Burkholderiaceae</taxon>
        <taxon>Paraburkholderia</taxon>
    </lineage>
</organism>
<comment type="caution">
    <text evidence="2">The sequence shown here is derived from an EMBL/GenBank/DDBJ whole genome shotgun (WGS) entry which is preliminary data.</text>
</comment>
<sequence length="103" mass="11241">MNGRFVRVGETARAKVELTINGETVQALAGDTLLTAMLCSVRQVRQSEFGDEKRAGFCLMGACQDCWVWTADGERLRACTTVVEAGMRVVTTQPEAQWANLAS</sequence>
<name>A0ABR7PJT9_9BURK</name>
<keyword evidence="1" id="KW-0560">Oxidoreductase</keyword>
<accession>A0ABR7PJT9</accession>
<keyword evidence="3" id="KW-1185">Reference proteome</keyword>
<evidence type="ECO:0000313" key="3">
    <source>
        <dbReference type="Proteomes" id="UP000736373"/>
    </source>
</evidence>
<protein>
    <submittedName>
        <fullName evidence="2">(2Fe-2S)-binding protein</fullName>
    </submittedName>
</protein>
<dbReference type="Proteomes" id="UP000736373">
    <property type="component" value="Unassembled WGS sequence"/>
</dbReference>